<dbReference type="InterPro" id="IPR000394">
    <property type="entry name" value="RNA_pol_sigma_54"/>
</dbReference>
<dbReference type="Gene3D" id="1.10.10.1330">
    <property type="entry name" value="RNA polymerase sigma-54 factor, core-binding domain"/>
    <property type="match status" value="1"/>
</dbReference>
<evidence type="ECO:0000313" key="12">
    <source>
        <dbReference type="EMBL" id="MBC5642459.1"/>
    </source>
</evidence>
<dbReference type="Pfam" id="PF00309">
    <property type="entry name" value="Sigma54_AID"/>
    <property type="match status" value="1"/>
</dbReference>
<keyword evidence="5" id="KW-0805">Transcription regulation</keyword>
<proteinExistence type="inferred from homology"/>
<evidence type="ECO:0000256" key="2">
    <source>
        <dbReference type="ARBA" id="ARBA00022478"/>
    </source>
</evidence>
<dbReference type="InterPro" id="IPR007046">
    <property type="entry name" value="RNA_pol_sigma_54_core-bd"/>
</dbReference>
<feature type="domain" description="RNA polymerase sigma factor 54 DNA-binding" evidence="10">
    <location>
        <begin position="324"/>
        <end position="482"/>
    </location>
</feature>
<comment type="similarity">
    <text evidence="1">Belongs to the sigma-54 factor family.</text>
</comment>
<dbReference type="Pfam" id="PF04552">
    <property type="entry name" value="Sigma54_DBD"/>
    <property type="match status" value="1"/>
</dbReference>
<evidence type="ECO:0000256" key="9">
    <source>
        <dbReference type="SAM" id="MobiDB-lite"/>
    </source>
</evidence>
<keyword evidence="13" id="KW-1185">Reference proteome</keyword>
<keyword evidence="6" id="KW-0731">Sigma factor</keyword>
<accession>A0ABR7E043</accession>
<dbReference type="PRINTS" id="PR00045">
    <property type="entry name" value="SIGMA54FCT"/>
</dbReference>
<keyword evidence="4" id="KW-0548">Nucleotidyltransferase</keyword>
<protein>
    <submittedName>
        <fullName evidence="12">RNA polymerase factor sigma-54</fullName>
    </submittedName>
</protein>
<evidence type="ECO:0000256" key="1">
    <source>
        <dbReference type="ARBA" id="ARBA00008798"/>
    </source>
</evidence>
<keyword evidence="2" id="KW-0240">DNA-directed RNA polymerase</keyword>
<dbReference type="Proteomes" id="UP000644010">
    <property type="component" value="Unassembled WGS sequence"/>
</dbReference>
<keyword evidence="3" id="KW-0808">Transferase</keyword>
<gene>
    <name evidence="12" type="primary">rpoN</name>
    <name evidence="12" type="ORF">H8S77_06115</name>
</gene>
<dbReference type="PIRSF" id="PIRSF000774">
    <property type="entry name" value="RpoN"/>
    <property type="match status" value="1"/>
</dbReference>
<reference evidence="12 13" key="1">
    <citation type="submission" date="2020-08" db="EMBL/GenBank/DDBJ databases">
        <title>Genome public.</title>
        <authorList>
            <person name="Liu C."/>
            <person name="Sun Q."/>
        </authorList>
    </citation>
    <scope>NUCLEOTIDE SEQUENCE [LARGE SCALE GENOMIC DNA]</scope>
    <source>
        <strain evidence="12 13">BX2</strain>
    </source>
</reference>
<dbReference type="PANTHER" id="PTHR32248:SF4">
    <property type="entry name" value="RNA POLYMERASE SIGMA-54 FACTOR"/>
    <property type="match status" value="1"/>
</dbReference>
<dbReference type="RefSeq" id="WP_128132837.1">
    <property type="nucleotide sequence ID" value="NZ_JACOOI010000004.1"/>
</dbReference>
<evidence type="ECO:0000256" key="8">
    <source>
        <dbReference type="ARBA" id="ARBA00023163"/>
    </source>
</evidence>
<evidence type="ECO:0000256" key="6">
    <source>
        <dbReference type="ARBA" id="ARBA00023082"/>
    </source>
</evidence>
<dbReference type="EMBL" id="JACOOI010000004">
    <property type="protein sequence ID" value="MBC5642459.1"/>
    <property type="molecule type" value="Genomic_DNA"/>
</dbReference>
<evidence type="ECO:0000256" key="3">
    <source>
        <dbReference type="ARBA" id="ARBA00022679"/>
    </source>
</evidence>
<dbReference type="InterPro" id="IPR038709">
    <property type="entry name" value="RpoN_core-bd_sf"/>
</dbReference>
<sequence length="484" mass="55789">MLKQQLQQKLQQKLSPQQIQLIRLLELPAIELEERIKHELEDNPALEEGKDIADDFERTDDEGVDDITTNETDTDLSLGDYMSEDDIPDYKLREISEKTDRKEDIPFSVSQSLNEYLLQQLGLRDLPEKEMKIAEYIIGNIDDDGYLRRELSAIADDLVFQAGQDVNEKEIEEVLTIIQDFDPAGVGARNLQECLLLQLDRKELTPGVKMAIHILTEYFEEFTRKHYDKIMRGLNISEGTLKKAIHEIIALDPKPCSSWGGSMEAAMSQVIPDFLVEAVNGELILSMNNRDIPDLKISREYAEMFQDYAGNKANQTSKMREAVQFVKQKLDSAQWFIDAIKQRQETLQRTMEAIILLQRDFFLTGDDATLRPMILKDVAERAGYDISTISRVSNSKYVQTNFGIYPLKFFFSESMQTDSGEEISTREVKKIMKEHIDSEDKRKPLTDEELTTILKEKGYVIARRTVAKYREQLDIPVARLRKEI</sequence>
<organism evidence="12 13">
    <name type="scientific">Parabacteroides segnis</name>
    <dbReference type="NCBI Taxonomy" id="2763058"/>
    <lineage>
        <taxon>Bacteria</taxon>
        <taxon>Pseudomonadati</taxon>
        <taxon>Bacteroidota</taxon>
        <taxon>Bacteroidia</taxon>
        <taxon>Bacteroidales</taxon>
        <taxon>Tannerellaceae</taxon>
        <taxon>Parabacteroides</taxon>
    </lineage>
</organism>
<dbReference type="PROSITE" id="PS00718">
    <property type="entry name" value="SIGMA54_2"/>
    <property type="match status" value="1"/>
</dbReference>
<evidence type="ECO:0000259" key="11">
    <source>
        <dbReference type="Pfam" id="PF04963"/>
    </source>
</evidence>
<feature type="region of interest" description="Disordered" evidence="9">
    <location>
        <begin position="41"/>
        <end position="83"/>
    </location>
</feature>
<dbReference type="Pfam" id="PF04963">
    <property type="entry name" value="Sigma54_CBD"/>
    <property type="match status" value="1"/>
</dbReference>
<dbReference type="PANTHER" id="PTHR32248">
    <property type="entry name" value="RNA POLYMERASE SIGMA-54 FACTOR"/>
    <property type="match status" value="1"/>
</dbReference>
<evidence type="ECO:0000256" key="4">
    <source>
        <dbReference type="ARBA" id="ARBA00022695"/>
    </source>
</evidence>
<keyword evidence="8" id="KW-0804">Transcription</keyword>
<evidence type="ECO:0000259" key="10">
    <source>
        <dbReference type="Pfam" id="PF04552"/>
    </source>
</evidence>
<dbReference type="PROSITE" id="PS50044">
    <property type="entry name" value="SIGMA54_3"/>
    <property type="match status" value="1"/>
</dbReference>
<feature type="domain" description="RNA polymerase sigma factor 54 core-binding" evidence="11">
    <location>
        <begin position="110"/>
        <end position="301"/>
    </location>
</feature>
<name>A0ABR7E043_9BACT</name>
<keyword evidence="7" id="KW-0238">DNA-binding</keyword>
<dbReference type="InterPro" id="IPR007634">
    <property type="entry name" value="RNA_pol_sigma_54_DNA-bd"/>
</dbReference>
<comment type="caution">
    <text evidence="12">The sequence shown here is derived from an EMBL/GenBank/DDBJ whole genome shotgun (WGS) entry which is preliminary data.</text>
</comment>
<evidence type="ECO:0000256" key="7">
    <source>
        <dbReference type="ARBA" id="ARBA00023125"/>
    </source>
</evidence>
<feature type="compositionally biased region" description="Basic and acidic residues" evidence="9">
    <location>
        <begin position="41"/>
        <end position="56"/>
    </location>
</feature>
<evidence type="ECO:0000313" key="13">
    <source>
        <dbReference type="Proteomes" id="UP000644010"/>
    </source>
</evidence>
<dbReference type="NCBIfam" id="TIGR02395">
    <property type="entry name" value="rpoN_sigma"/>
    <property type="match status" value="1"/>
</dbReference>
<evidence type="ECO:0000256" key="5">
    <source>
        <dbReference type="ARBA" id="ARBA00023015"/>
    </source>
</evidence>
<dbReference type="Gene3D" id="1.10.10.60">
    <property type="entry name" value="Homeodomain-like"/>
    <property type="match status" value="1"/>
</dbReference>